<evidence type="ECO:0000313" key="2">
    <source>
        <dbReference type="Proteomes" id="UP000470010"/>
    </source>
</evidence>
<name>A0A7K0G7P6_9ACTN</name>
<dbReference type="EMBL" id="VTFZ01000003">
    <property type="protein sequence ID" value="MRX79813.1"/>
    <property type="molecule type" value="Genomic_DNA"/>
</dbReference>
<comment type="caution">
    <text evidence="1">The sequence shown here is derived from an EMBL/GenBank/DDBJ whole genome shotgun (WGS) entry which is preliminary data.</text>
</comment>
<organism evidence="1 2">
    <name type="scientific">Enorma shizhengliae</name>
    <dbReference type="NCBI Taxonomy" id="2606615"/>
    <lineage>
        <taxon>Bacteria</taxon>
        <taxon>Bacillati</taxon>
        <taxon>Actinomycetota</taxon>
        <taxon>Coriobacteriia</taxon>
        <taxon>Coriobacteriales</taxon>
        <taxon>Coriobacteriaceae</taxon>
        <taxon>Enorma</taxon>
    </lineage>
</organism>
<proteinExistence type="predicted"/>
<evidence type="ECO:0000313" key="1">
    <source>
        <dbReference type="EMBL" id="MRX79813.1"/>
    </source>
</evidence>
<dbReference type="Proteomes" id="UP000470010">
    <property type="component" value="Unassembled WGS sequence"/>
</dbReference>
<sequence>MSVDNCEDAKSIDALHGRARSFVLSYFGIKDDLPGEDGLFSCKIHLDSRRIRNSSYGSLESAEVLISSDELDKELLAAEKAQYSSSGMELFSEKKHYECYADIESPRPARRACRYMERKALDDGEVTYSIGISSLTYCLFCILKYLRGSDERPHPHSPSRYVFQMHRMRYRFDCPRFDSDIFSACNGDWRVLLPYLVGLRSIGIDFSRRSNISTARDRATAFEFKYMYCNDEAIRRVTDADEFLYRRVLRTGVTHRRTLDSPPRKKYDKEAVDYYRLALSSEDPYVRFLSFYHVLERFFNLAYKRGVTQKLRDKLAAVDFSFDEDCLFEIVKMIEKEAGGKQQAGYGNEKNELVFLLQEYLDISELLSGLASDEFDWKDYYRSVHVVFEPSAPLIDWDSADVIKLIANRIYKVRNAIIHSKQGGGGIYRPFLHESDLSKEIPLIRCLAERIIDGTGVLIAT</sequence>
<dbReference type="AlphaFoldDB" id="A0A7K0G7P6"/>
<dbReference type="InterPro" id="IPR035383">
    <property type="entry name" value="MauJ"/>
</dbReference>
<gene>
    <name evidence="1" type="ORF">GJE22_04240</name>
</gene>
<dbReference type="Pfam" id="PF17419">
    <property type="entry name" value="MauJ"/>
    <property type="match status" value="1"/>
</dbReference>
<dbReference type="RefSeq" id="WP_144688084.1">
    <property type="nucleotide sequence ID" value="NZ_VLLQ01000005.1"/>
</dbReference>
<keyword evidence="2" id="KW-1185">Reference proteome</keyword>
<reference evidence="2" key="1">
    <citation type="submission" date="2019-08" db="EMBL/GenBank/DDBJ databases">
        <title>Arthrobacter sp. nov., isolated from plateau pika and Tibetan wild ass.</title>
        <authorList>
            <person name="Ge Y."/>
        </authorList>
    </citation>
    <scope>NUCLEOTIDE SEQUENCE [LARGE SCALE GENOMIC DNA]</scope>
    <source>
        <strain evidence="2">HF-1365</strain>
    </source>
</reference>
<protein>
    <submittedName>
        <fullName evidence="1">Uncharacterized protein</fullName>
    </submittedName>
</protein>
<accession>A0A7K0G7P6</accession>